<gene>
    <name evidence="2" type="ORF">Tci_892887</name>
</gene>
<dbReference type="Pfam" id="PF00078">
    <property type="entry name" value="RVT_1"/>
    <property type="match status" value="1"/>
</dbReference>
<feature type="non-terminal residue" evidence="2">
    <location>
        <position position="1"/>
    </location>
</feature>
<dbReference type="CDD" id="cd01647">
    <property type="entry name" value="RT_LTR"/>
    <property type="match status" value="1"/>
</dbReference>
<dbReference type="PANTHER" id="PTHR24559:SF444">
    <property type="entry name" value="REVERSE TRANSCRIPTASE DOMAIN-CONTAINING PROTEIN"/>
    <property type="match status" value="1"/>
</dbReference>
<sequence>CYSLPIIEWKVESLSGFRLNCFLDAYKGYHQIQMVEGDKDKTTFFAGEGVFCYRKMPFGLKNAGATYQRLVDNVFHDQIGRNLEAYVDDMVIKSTFEEDMLTDIKETFERF</sequence>
<dbReference type="Gene3D" id="3.30.70.270">
    <property type="match status" value="1"/>
</dbReference>
<organism evidence="2">
    <name type="scientific">Tanacetum cinerariifolium</name>
    <name type="common">Dalmatian daisy</name>
    <name type="synonym">Chrysanthemum cinerariifolium</name>
    <dbReference type="NCBI Taxonomy" id="118510"/>
    <lineage>
        <taxon>Eukaryota</taxon>
        <taxon>Viridiplantae</taxon>
        <taxon>Streptophyta</taxon>
        <taxon>Embryophyta</taxon>
        <taxon>Tracheophyta</taxon>
        <taxon>Spermatophyta</taxon>
        <taxon>Magnoliopsida</taxon>
        <taxon>eudicotyledons</taxon>
        <taxon>Gunneridae</taxon>
        <taxon>Pentapetalae</taxon>
        <taxon>asterids</taxon>
        <taxon>campanulids</taxon>
        <taxon>Asterales</taxon>
        <taxon>Asteraceae</taxon>
        <taxon>Asteroideae</taxon>
        <taxon>Anthemideae</taxon>
        <taxon>Anthemidinae</taxon>
        <taxon>Tanacetum</taxon>
    </lineage>
</organism>
<dbReference type="InterPro" id="IPR000477">
    <property type="entry name" value="RT_dom"/>
</dbReference>
<dbReference type="Gene3D" id="3.10.10.10">
    <property type="entry name" value="HIV Type 1 Reverse Transcriptase, subunit A, domain 1"/>
    <property type="match status" value="1"/>
</dbReference>
<dbReference type="GO" id="GO:0003964">
    <property type="term" value="F:RNA-directed DNA polymerase activity"/>
    <property type="evidence" value="ECO:0007669"/>
    <property type="project" value="UniProtKB-KW"/>
</dbReference>
<protein>
    <submittedName>
        <fullName evidence="2">Reverse transcriptase domain-containing protein</fullName>
    </submittedName>
</protein>
<dbReference type="PANTHER" id="PTHR24559">
    <property type="entry name" value="TRANSPOSON TY3-I GAG-POL POLYPROTEIN"/>
    <property type="match status" value="1"/>
</dbReference>
<comment type="caution">
    <text evidence="2">The sequence shown here is derived from an EMBL/GenBank/DDBJ whole genome shotgun (WGS) entry which is preliminary data.</text>
</comment>
<evidence type="ECO:0000313" key="2">
    <source>
        <dbReference type="EMBL" id="GFD20918.1"/>
    </source>
</evidence>
<dbReference type="EMBL" id="BKCJ011325838">
    <property type="protein sequence ID" value="GFD20918.1"/>
    <property type="molecule type" value="Genomic_DNA"/>
</dbReference>
<keyword evidence="2" id="KW-0808">Transferase</keyword>
<evidence type="ECO:0000259" key="1">
    <source>
        <dbReference type="Pfam" id="PF00078"/>
    </source>
</evidence>
<keyword evidence="2" id="KW-0548">Nucleotidyltransferase</keyword>
<reference evidence="2" key="1">
    <citation type="journal article" date="2019" name="Sci. Rep.">
        <title>Draft genome of Tanacetum cinerariifolium, the natural source of mosquito coil.</title>
        <authorList>
            <person name="Yamashiro T."/>
            <person name="Shiraishi A."/>
            <person name="Satake H."/>
            <person name="Nakayama K."/>
        </authorList>
    </citation>
    <scope>NUCLEOTIDE SEQUENCE</scope>
</reference>
<dbReference type="InterPro" id="IPR043128">
    <property type="entry name" value="Rev_trsase/Diguanyl_cyclase"/>
</dbReference>
<dbReference type="SUPFAM" id="SSF56672">
    <property type="entry name" value="DNA/RNA polymerases"/>
    <property type="match status" value="1"/>
</dbReference>
<keyword evidence="2" id="KW-0695">RNA-directed DNA polymerase</keyword>
<proteinExistence type="predicted"/>
<feature type="domain" description="Reverse transcriptase" evidence="1">
    <location>
        <begin position="19"/>
        <end position="110"/>
    </location>
</feature>
<dbReference type="AlphaFoldDB" id="A0A699UI07"/>
<accession>A0A699UI07</accession>
<dbReference type="InterPro" id="IPR043502">
    <property type="entry name" value="DNA/RNA_pol_sf"/>
</dbReference>
<name>A0A699UI07_TANCI</name>
<dbReference type="InterPro" id="IPR053134">
    <property type="entry name" value="RNA-dir_DNA_polymerase"/>
</dbReference>